<accession>A0A1R4G706</accession>
<organism evidence="1 2">
    <name type="scientific">Arthrobacter rhombi</name>
    <dbReference type="NCBI Taxonomy" id="71253"/>
    <lineage>
        <taxon>Bacteria</taxon>
        <taxon>Bacillati</taxon>
        <taxon>Actinomycetota</taxon>
        <taxon>Actinomycetes</taxon>
        <taxon>Micrococcales</taxon>
        <taxon>Micrococcaceae</taxon>
        <taxon>Arthrobacter</taxon>
    </lineage>
</organism>
<evidence type="ECO:0000313" key="1">
    <source>
        <dbReference type="EMBL" id="SJM64020.1"/>
    </source>
</evidence>
<name>A0A1R4G706_9MICC</name>
<dbReference type="EMBL" id="FUHW01000028">
    <property type="protein sequence ID" value="SJM64020.1"/>
    <property type="molecule type" value="Genomic_DNA"/>
</dbReference>
<evidence type="ECO:0000313" key="2">
    <source>
        <dbReference type="Proteomes" id="UP000195913"/>
    </source>
</evidence>
<keyword evidence="2" id="KW-1185">Reference proteome</keyword>
<proteinExistence type="predicted"/>
<gene>
    <name evidence="1" type="ORF">FM101_08290</name>
</gene>
<protein>
    <submittedName>
        <fullName evidence="1">Uncharacterized protein</fullName>
    </submittedName>
</protein>
<reference evidence="1 2" key="1">
    <citation type="submission" date="2017-02" db="EMBL/GenBank/DDBJ databases">
        <authorList>
            <person name="Peterson S.W."/>
        </authorList>
    </citation>
    <scope>NUCLEOTIDE SEQUENCE [LARGE SCALE GENOMIC DNA]</scope>
    <source>
        <strain evidence="1 2">B Ar 00.02</strain>
    </source>
</reference>
<dbReference type="Proteomes" id="UP000195913">
    <property type="component" value="Unassembled WGS sequence"/>
</dbReference>
<dbReference type="AlphaFoldDB" id="A0A1R4G706"/>
<sequence>MNRWLNAEGAHSISGFSKPYSLITGWESPAPGVVVLHVANSIEGPDTDADLHSIAAVMLAAVGEQTAALDRVEAQTEDGRFRVSATG</sequence>